<dbReference type="EMBL" id="JBEDNQ010000002">
    <property type="protein sequence ID" value="MEQ3549961.1"/>
    <property type="molecule type" value="Genomic_DNA"/>
</dbReference>
<dbReference type="Proteomes" id="UP001494902">
    <property type="component" value="Unassembled WGS sequence"/>
</dbReference>
<organism evidence="2 3">
    <name type="scientific">Pseudonocardia nematodicida</name>
    <dbReference type="NCBI Taxonomy" id="1206997"/>
    <lineage>
        <taxon>Bacteria</taxon>
        <taxon>Bacillati</taxon>
        <taxon>Actinomycetota</taxon>
        <taxon>Actinomycetes</taxon>
        <taxon>Pseudonocardiales</taxon>
        <taxon>Pseudonocardiaceae</taxon>
        <taxon>Pseudonocardia</taxon>
    </lineage>
</organism>
<sequence>MTAPATLLLAAVVLVVAALTLWCLTRVRRLHRLHARTDAARAGLAVALDRRVTVARRVAAVVAPPVAERLRRAADAATAVPAPAPDGRDPAGVREEREVCENALTRALAAVDRAGLDPRLAAGLADAEVFVVLARRVHNDAVRDTRVLRSRRLVRWFHLHGTAPEPVYFEVADPEPAGSPVGSDVESIRHPTAM</sequence>
<evidence type="ECO:0000313" key="3">
    <source>
        <dbReference type="Proteomes" id="UP001494902"/>
    </source>
</evidence>
<comment type="caution">
    <text evidence="2">The sequence shown here is derived from an EMBL/GenBank/DDBJ whole genome shotgun (WGS) entry which is preliminary data.</text>
</comment>
<name>A0ABV1K660_9PSEU</name>
<reference evidence="2 3" key="1">
    <citation type="submission" date="2024-03" db="EMBL/GenBank/DDBJ databases">
        <title>Draft genome sequence of Pseudonocardia nematodicida JCM 31783.</title>
        <authorList>
            <person name="Butdee W."/>
            <person name="Duangmal K."/>
        </authorList>
    </citation>
    <scope>NUCLEOTIDE SEQUENCE [LARGE SCALE GENOMIC DNA]</scope>
    <source>
        <strain evidence="2 3">JCM 31783</strain>
    </source>
</reference>
<evidence type="ECO:0000313" key="2">
    <source>
        <dbReference type="EMBL" id="MEQ3549961.1"/>
    </source>
</evidence>
<protein>
    <submittedName>
        <fullName evidence="2">NUDIX hydrolase</fullName>
    </submittedName>
</protein>
<accession>A0ABV1K660</accession>
<dbReference type="GO" id="GO:0016787">
    <property type="term" value="F:hydrolase activity"/>
    <property type="evidence" value="ECO:0007669"/>
    <property type="project" value="UniProtKB-KW"/>
</dbReference>
<gene>
    <name evidence="2" type="ORF">WIS52_05720</name>
</gene>
<keyword evidence="2" id="KW-0378">Hydrolase</keyword>
<feature type="region of interest" description="Disordered" evidence="1">
    <location>
        <begin position="174"/>
        <end position="194"/>
    </location>
</feature>
<keyword evidence="3" id="KW-1185">Reference proteome</keyword>
<evidence type="ECO:0000256" key="1">
    <source>
        <dbReference type="SAM" id="MobiDB-lite"/>
    </source>
</evidence>
<dbReference type="RefSeq" id="WP_349297051.1">
    <property type="nucleotide sequence ID" value="NZ_JBEDNQ010000002.1"/>
</dbReference>
<proteinExistence type="predicted"/>